<reference evidence="2" key="1">
    <citation type="submission" date="2009-03" db="EMBL/GenBank/DDBJ databases">
        <title>Complete genome sequence of Edwardsiella ictaluri 93-146.</title>
        <authorList>
            <person name="Williams M.L."/>
            <person name="Gillaspy A.F."/>
            <person name="Dyer D.W."/>
            <person name="Thune R.L."/>
            <person name="Waldbieser G.C."/>
            <person name="Schuster S.C."/>
            <person name="Gipson J."/>
            <person name="Zaitshik J."/>
            <person name="Landry C."/>
            <person name="Lawrence M.L."/>
        </authorList>
    </citation>
    <scope>NUCLEOTIDE SEQUENCE [LARGE SCALE GENOMIC DNA]</scope>
    <source>
        <strain evidence="2">93-146</strain>
    </source>
</reference>
<sequence length="39" mass="4511">MSHNQAGEYQGAILLLTGRINNFDESMVIHQRIWLIQGR</sequence>
<evidence type="ECO:0000313" key="2">
    <source>
        <dbReference type="Proteomes" id="UP000001485"/>
    </source>
</evidence>
<gene>
    <name evidence="1" type="ordered locus">NT01EI_1557</name>
</gene>
<dbReference type="KEGG" id="eic:NT01EI_1557"/>
<organism evidence="1 2">
    <name type="scientific">Edwardsiella ictaluri (strain 93-146)</name>
    <dbReference type="NCBI Taxonomy" id="634503"/>
    <lineage>
        <taxon>Bacteria</taxon>
        <taxon>Pseudomonadati</taxon>
        <taxon>Pseudomonadota</taxon>
        <taxon>Gammaproteobacteria</taxon>
        <taxon>Enterobacterales</taxon>
        <taxon>Hafniaceae</taxon>
        <taxon>Edwardsiella</taxon>
    </lineage>
</organism>
<dbReference type="AlphaFoldDB" id="C5B807"/>
<dbReference type="HOGENOM" id="CLU_3308746_0_0_6"/>
<protein>
    <submittedName>
        <fullName evidence="1">Uncharacterized protein</fullName>
    </submittedName>
</protein>
<dbReference type="EMBL" id="CP001600">
    <property type="protein sequence ID" value="ACR68743.1"/>
    <property type="molecule type" value="Genomic_DNA"/>
</dbReference>
<proteinExistence type="predicted"/>
<accession>C5B807</accession>
<dbReference type="Proteomes" id="UP000001485">
    <property type="component" value="Chromosome"/>
</dbReference>
<evidence type="ECO:0000313" key="1">
    <source>
        <dbReference type="EMBL" id="ACR68743.1"/>
    </source>
</evidence>
<reference evidence="1 2" key="2">
    <citation type="journal article" date="2012" name="J. Bacteriol.">
        <title>Genome Sequence of Edwardsiella ictaluri 93-146, a Strain Associated with a Natural Channel Catfish Outbreak of Enteric Septicemia of Catfish.</title>
        <authorList>
            <person name="Williams M.L."/>
            <person name="Gillaspy A.F."/>
            <person name="Dyer D.W."/>
            <person name="Thune R.L."/>
            <person name="Waldbieser G.C."/>
            <person name="Schuster S.C."/>
            <person name="Gipson J."/>
            <person name="Zaitshik J."/>
            <person name="Landry C."/>
            <person name="Banes M.M."/>
            <person name="Lawrence M.L."/>
        </authorList>
    </citation>
    <scope>NUCLEOTIDE SEQUENCE [LARGE SCALE GENOMIC DNA]</scope>
    <source>
        <strain evidence="1 2">93-146</strain>
    </source>
</reference>
<name>C5B807_EDWI9</name>